<keyword evidence="4" id="KW-0560">Oxidoreductase</keyword>
<reference evidence="6 8" key="1">
    <citation type="submission" date="2020-01" db="EMBL/GenBank/DDBJ databases">
        <authorList>
            <consortium name="DOE Joint Genome Institute"/>
            <person name="Haridas S."/>
            <person name="Albert R."/>
            <person name="Binder M."/>
            <person name="Bloem J."/>
            <person name="Labutti K."/>
            <person name="Salamov A."/>
            <person name="Andreopoulos B."/>
            <person name="Baker S.E."/>
            <person name="Barry K."/>
            <person name="Bills G."/>
            <person name="Bluhm B.H."/>
            <person name="Cannon C."/>
            <person name="Castanera R."/>
            <person name="Culley D.E."/>
            <person name="Daum C."/>
            <person name="Ezra D."/>
            <person name="Gonzalez J.B."/>
            <person name="Henrissat B."/>
            <person name="Kuo A."/>
            <person name="Liang C."/>
            <person name="Lipzen A."/>
            <person name="Lutzoni F."/>
            <person name="Magnuson J."/>
            <person name="Mondo S."/>
            <person name="Nolan M."/>
            <person name="Ohm R."/>
            <person name="Pangilinan J."/>
            <person name="Park H.-J."/>
            <person name="Ramirez L."/>
            <person name="Alfaro M."/>
            <person name="Sun H."/>
            <person name="Tritt A."/>
            <person name="Yoshinaga Y."/>
            <person name="Zwiers L.-H."/>
            <person name="Turgeon B.G."/>
            <person name="Goodwin S.B."/>
            <person name="Spatafora J.W."/>
            <person name="Crous P.W."/>
            <person name="Grigoriev I.V."/>
        </authorList>
    </citation>
    <scope>NUCLEOTIDE SEQUENCE</scope>
    <source>
        <strain evidence="6 8">CBS 781.70</strain>
    </source>
</reference>
<dbReference type="Gene3D" id="3.40.30.120">
    <property type="match status" value="1"/>
</dbReference>
<dbReference type="RefSeq" id="XP_033534190.1">
    <property type="nucleotide sequence ID" value="XM_033679451.1"/>
</dbReference>
<protein>
    <recommendedName>
        <fullName evidence="5">FAD-binding domain-containing protein</fullName>
    </recommendedName>
</protein>
<proteinExistence type="predicted"/>
<name>A0A6G1G410_9PEZI</name>
<dbReference type="OrthoDB" id="2690153at2759"/>
<dbReference type="SUPFAM" id="SSF51905">
    <property type="entry name" value="FAD/NAD(P)-binding domain"/>
    <property type="match status" value="1"/>
</dbReference>
<dbReference type="PRINTS" id="PR00420">
    <property type="entry name" value="RNGMNOXGNASE"/>
</dbReference>
<dbReference type="EMBL" id="ML975157">
    <property type="protein sequence ID" value="KAF1812559.1"/>
    <property type="molecule type" value="Genomic_DNA"/>
</dbReference>
<reference evidence="8" key="2">
    <citation type="submission" date="2020-04" db="EMBL/GenBank/DDBJ databases">
        <authorList>
            <consortium name="NCBI Genome Project"/>
        </authorList>
    </citation>
    <scope>NUCLEOTIDE SEQUENCE</scope>
    <source>
        <strain evidence="8">CBS 781.70</strain>
    </source>
</reference>
<accession>A0A6G1G410</accession>
<evidence type="ECO:0000256" key="1">
    <source>
        <dbReference type="ARBA" id="ARBA00001974"/>
    </source>
</evidence>
<dbReference type="PANTHER" id="PTHR43004:SF19">
    <property type="entry name" value="BINDING MONOOXYGENASE, PUTATIVE (JCVI)-RELATED"/>
    <property type="match status" value="1"/>
</dbReference>
<comment type="cofactor">
    <cofactor evidence="1">
        <name>FAD</name>
        <dbReference type="ChEBI" id="CHEBI:57692"/>
    </cofactor>
</comment>
<keyword evidence="2" id="KW-0285">Flavoprotein</keyword>
<dbReference type="Proteomes" id="UP000504638">
    <property type="component" value="Unplaced"/>
</dbReference>
<organism evidence="6">
    <name type="scientific">Eremomyces bilateralis CBS 781.70</name>
    <dbReference type="NCBI Taxonomy" id="1392243"/>
    <lineage>
        <taxon>Eukaryota</taxon>
        <taxon>Fungi</taxon>
        <taxon>Dikarya</taxon>
        <taxon>Ascomycota</taxon>
        <taxon>Pezizomycotina</taxon>
        <taxon>Dothideomycetes</taxon>
        <taxon>Dothideomycetes incertae sedis</taxon>
        <taxon>Eremomycetales</taxon>
        <taxon>Eremomycetaceae</taxon>
        <taxon>Eremomyces</taxon>
    </lineage>
</organism>
<dbReference type="InterPro" id="IPR002938">
    <property type="entry name" value="FAD-bd"/>
</dbReference>
<evidence type="ECO:0000256" key="3">
    <source>
        <dbReference type="ARBA" id="ARBA00022827"/>
    </source>
</evidence>
<gene>
    <name evidence="6 8" type="ORF">P152DRAFT_458393</name>
</gene>
<sequence>MQPDGLRTFIRYGAVDWVLVYRFNPEKVQPSTFTEEECSRHIQAALGKDVEFEILSITIWSTTPRIVESYRSSLVKNAFLAGDSAHTFSPTGGLGQNTGFGDVHNLVWKLLMVMNGHALDILMDSYDEERITVAVANARQSTVNEAKMDVLGQTINPASERGHGSQEWENEDFQYKVREAIQHNADHFDSLDLQLGMIYNKLPRPTDQNVSKFVQKAVPGARLPHAWVEFGGKVDASSLDLVGYSDLTLLCPDLVLAHELESRLSANVRELVQIKILGSHFTTNNTDWLDMLFTTQRNRAVLVRPDQHIASLLDSTSSMVQAFRSINLEVPNPPSFS</sequence>
<evidence type="ECO:0000259" key="5">
    <source>
        <dbReference type="Pfam" id="PF01494"/>
    </source>
</evidence>
<feature type="domain" description="FAD-binding" evidence="5">
    <location>
        <begin position="17"/>
        <end position="140"/>
    </location>
</feature>
<evidence type="ECO:0000313" key="6">
    <source>
        <dbReference type="EMBL" id="KAF1812559.1"/>
    </source>
</evidence>
<dbReference type="InterPro" id="IPR050641">
    <property type="entry name" value="RIFMO-like"/>
</dbReference>
<keyword evidence="3" id="KW-0274">FAD</keyword>
<dbReference type="GO" id="GO:0071949">
    <property type="term" value="F:FAD binding"/>
    <property type="evidence" value="ECO:0007669"/>
    <property type="project" value="InterPro"/>
</dbReference>
<reference evidence="8" key="3">
    <citation type="submission" date="2025-04" db="UniProtKB">
        <authorList>
            <consortium name="RefSeq"/>
        </authorList>
    </citation>
    <scope>IDENTIFICATION</scope>
    <source>
        <strain evidence="8">CBS 781.70</strain>
    </source>
</reference>
<dbReference type="Gene3D" id="3.50.50.60">
    <property type="entry name" value="FAD/NAD(P)-binding domain"/>
    <property type="match status" value="1"/>
</dbReference>
<dbReference type="GeneID" id="54420021"/>
<dbReference type="GO" id="GO:0016709">
    <property type="term" value="F:oxidoreductase activity, acting on paired donors, with incorporation or reduction of molecular oxygen, NAD(P)H as one donor, and incorporation of one atom of oxygen"/>
    <property type="evidence" value="ECO:0007669"/>
    <property type="project" value="UniProtKB-ARBA"/>
</dbReference>
<evidence type="ECO:0000313" key="7">
    <source>
        <dbReference type="Proteomes" id="UP000504638"/>
    </source>
</evidence>
<keyword evidence="7" id="KW-1185">Reference proteome</keyword>
<dbReference type="AlphaFoldDB" id="A0A6G1G410"/>
<dbReference type="PANTHER" id="PTHR43004">
    <property type="entry name" value="TRK SYSTEM POTASSIUM UPTAKE PROTEIN"/>
    <property type="match status" value="1"/>
</dbReference>
<evidence type="ECO:0000256" key="4">
    <source>
        <dbReference type="ARBA" id="ARBA00023002"/>
    </source>
</evidence>
<dbReference type="InterPro" id="IPR036188">
    <property type="entry name" value="FAD/NAD-bd_sf"/>
</dbReference>
<evidence type="ECO:0000256" key="2">
    <source>
        <dbReference type="ARBA" id="ARBA00022630"/>
    </source>
</evidence>
<evidence type="ECO:0000313" key="8">
    <source>
        <dbReference type="RefSeq" id="XP_033534190.1"/>
    </source>
</evidence>
<dbReference type="Gene3D" id="3.30.9.10">
    <property type="entry name" value="D-Amino Acid Oxidase, subunit A, domain 2"/>
    <property type="match status" value="1"/>
</dbReference>
<dbReference type="Pfam" id="PF01494">
    <property type="entry name" value="FAD_binding_3"/>
    <property type="match status" value="1"/>
</dbReference>